<evidence type="ECO:0000256" key="2">
    <source>
        <dbReference type="SAM" id="MobiDB-lite"/>
    </source>
</evidence>
<dbReference type="Gene3D" id="3.30.300.220">
    <property type="match status" value="1"/>
</dbReference>
<protein>
    <recommendedName>
        <fullName evidence="5">Enoyl-CoA hydratase/isomerase-like protein</fullName>
    </recommendedName>
</protein>
<dbReference type="GO" id="GO:0003824">
    <property type="term" value="F:catalytic activity"/>
    <property type="evidence" value="ECO:0007669"/>
    <property type="project" value="UniProtKB-ARBA"/>
</dbReference>
<dbReference type="InterPro" id="IPR001753">
    <property type="entry name" value="Enoyl-CoA_hydra/iso"/>
</dbReference>
<dbReference type="CDD" id="cd06558">
    <property type="entry name" value="crotonase-like"/>
    <property type="match status" value="1"/>
</dbReference>
<evidence type="ECO:0000313" key="3">
    <source>
        <dbReference type="EMBL" id="TDG18979.1"/>
    </source>
</evidence>
<dbReference type="EMBL" id="SMRP01000025">
    <property type="protein sequence ID" value="TDG18979.1"/>
    <property type="molecule type" value="Genomic_DNA"/>
</dbReference>
<comment type="caution">
    <text evidence="3">The sequence shown here is derived from an EMBL/GenBank/DDBJ whole genome shotgun (WGS) entry which is preliminary data.</text>
</comment>
<evidence type="ECO:0000313" key="4">
    <source>
        <dbReference type="Proteomes" id="UP000295722"/>
    </source>
</evidence>
<feature type="region of interest" description="Disordered" evidence="2">
    <location>
        <begin position="94"/>
        <end position="121"/>
    </location>
</feature>
<keyword evidence="4" id="KW-1185">Reference proteome</keyword>
<dbReference type="PANTHER" id="PTHR43802">
    <property type="entry name" value="ENOYL-COA HYDRATASE"/>
    <property type="match status" value="1"/>
</dbReference>
<dbReference type="Pfam" id="PF00378">
    <property type="entry name" value="ECH_1"/>
    <property type="match status" value="1"/>
</dbReference>
<dbReference type="PANTHER" id="PTHR43802:SF1">
    <property type="entry name" value="IP11341P-RELATED"/>
    <property type="match status" value="1"/>
</dbReference>
<dbReference type="AlphaFoldDB" id="A0A4R5M138"/>
<dbReference type="Proteomes" id="UP000295722">
    <property type="component" value="Unassembled WGS sequence"/>
</dbReference>
<evidence type="ECO:0008006" key="5">
    <source>
        <dbReference type="Google" id="ProtNLM"/>
    </source>
</evidence>
<proteinExistence type="inferred from homology"/>
<accession>A0A4R5M138</accession>
<feature type="compositionally biased region" description="Basic and acidic residues" evidence="2">
    <location>
        <begin position="102"/>
        <end position="115"/>
    </location>
</feature>
<name>A0A4R5M138_9BURK</name>
<comment type="similarity">
    <text evidence="1">Belongs to the enoyl-CoA hydratase/isomerase family.</text>
</comment>
<dbReference type="OrthoDB" id="9775794at2"/>
<dbReference type="SUPFAM" id="SSF52096">
    <property type="entry name" value="ClpP/crotonase"/>
    <property type="match status" value="1"/>
</dbReference>
<evidence type="ECO:0000256" key="1">
    <source>
        <dbReference type="ARBA" id="ARBA00005254"/>
    </source>
</evidence>
<sequence>MEGQPVLTGVEGRVGTIALNRPKQPNALDDALMDALGEALLRFDADESIGAIVIGGSEKAFAAGAVCERGCEGRHGGLPREARPGVHASLIHAPRVAGNSLRKTDETPRIEERQARSRRAA</sequence>
<gene>
    <name evidence="3" type="ORF">EYW47_32150</name>
</gene>
<reference evidence="3 4" key="1">
    <citation type="submission" date="2019-03" db="EMBL/GenBank/DDBJ databases">
        <title>Paraburkholderia sp. 4M-K11, isolated from subtropical forest soil.</title>
        <authorList>
            <person name="Gao Z.-H."/>
            <person name="Qiu L.-H."/>
        </authorList>
    </citation>
    <scope>NUCLEOTIDE SEQUENCE [LARGE SCALE GENOMIC DNA]</scope>
    <source>
        <strain evidence="3 4">4M-K11</strain>
    </source>
</reference>
<dbReference type="InterPro" id="IPR029045">
    <property type="entry name" value="ClpP/crotonase-like_dom_sf"/>
</dbReference>
<organism evidence="3 4">
    <name type="scientific">Paraburkholderia silviterrae</name>
    <dbReference type="NCBI Taxonomy" id="2528715"/>
    <lineage>
        <taxon>Bacteria</taxon>
        <taxon>Pseudomonadati</taxon>
        <taxon>Pseudomonadota</taxon>
        <taxon>Betaproteobacteria</taxon>
        <taxon>Burkholderiales</taxon>
        <taxon>Burkholderiaceae</taxon>
        <taxon>Paraburkholderia</taxon>
    </lineage>
</organism>
<dbReference type="RefSeq" id="WP_133198846.1">
    <property type="nucleotide sequence ID" value="NZ_JBHUCW010000035.1"/>
</dbReference>